<gene>
    <name evidence="2" type="ORF">GCM10023220_35080</name>
</gene>
<feature type="region of interest" description="Disordered" evidence="1">
    <location>
        <begin position="59"/>
        <end position="103"/>
    </location>
</feature>
<keyword evidence="3" id="KW-1185">Reference proteome</keyword>
<evidence type="ECO:0000313" key="3">
    <source>
        <dbReference type="Proteomes" id="UP001501265"/>
    </source>
</evidence>
<dbReference type="Proteomes" id="UP001501265">
    <property type="component" value="Unassembled WGS sequence"/>
</dbReference>
<accession>A0ABP9C372</accession>
<comment type="caution">
    <text evidence="2">The sequence shown here is derived from an EMBL/GenBank/DDBJ whole genome shotgun (WGS) entry which is preliminary data.</text>
</comment>
<evidence type="ECO:0000256" key="1">
    <source>
        <dbReference type="SAM" id="MobiDB-lite"/>
    </source>
</evidence>
<feature type="region of interest" description="Disordered" evidence="1">
    <location>
        <begin position="1"/>
        <end position="38"/>
    </location>
</feature>
<feature type="compositionally biased region" description="Basic residues" evidence="1">
    <location>
        <begin position="28"/>
        <end position="38"/>
    </location>
</feature>
<protein>
    <submittedName>
        <fullName evidence="2">Uncharacterized protein</fullName>
    </submittedName>
</protein>
<name>A0ABP9C372_9ACTN</name>
<organism evidence="2 3">
    <name type="scientific">Streptomyces ziwulingensis</name>
    <dbReference type="NCBI Taxonomy" id="1045501"/>
    <lineage>
        <taxon>Bacteria</taxon>
        <taxon>Bacillati</taxon>
        <taxon>Actinomycetota</taxon>
        <taxon>Actinomycetes</taxon>
        <taxon>Kitasatosporales</taxon>
        <taxon>Streptomycetaceae</taxon>
        <taxon>Streptomyces</taxon>
    </lineage>
</organism>
<feature type="compositionally biased region" description="Basic and acidic residues" evidence="1">
    <location>
        <begin position="94"/>
        <end position="103"/>
    </location>
</feature>
<sequence length="103" mass="11278">MCAFHRVLPPRHPGRSAKVGAKLGNPYRRTRNRSRKRRTAAVRLGRYLDVEITLVHEGGPVMPGPRVACAPQPRRGPPHPFGDPVRETSGPSDPECHLSADSG</sequence>
<evidence type="ECO:0000313" key="2">
    <source>
        <dbReference type="EMBL" id="GAA4802925.1"/>
    </source>
</evidence>
<reference evidence="3" key="1">
    <citation type="journal article" date="2019" name="Int. J. Syst. Evol. Microbiol.">
        <title>The Global Catalogue of Microorganisms (GCM) 10K type strain sequencing project: providing services to taxonomists for standard genome sequencing and annotation.</title>
        <authorList>
            <consortium name="The Broad Institute Genomics Platform"/>
            <consortium name="The Broad Institute Genome Sequencing Center for Infectious Disease"/>
            <person name="Wu L."/>
            <person name="Ma J."/>
        </authorList>
    </citation>
    <scope>NUCLEOTIDE SEQUENCE [LARGE SCALE GENOMIC DNA]</scope>
    <source>
        <strain evidence="3">JCM 18081</strain>
    </source>
</reference>
<proteinExistence type="predicted"/>
<dbReference type="EMBL" id="BAABIG010000032">
    <property type="protein sequence ID" value="GAA4802925.1"/>
    <property type="molecule type" value="Genomic_DNA"/>
</dbReference>